<dbReference type="RefSeq" id="WP_344009028.1">
    <property type="nucleotide sequence ID" value="NZ_BAAAMY010000014.1"/>
</dbReference>
<evidence type="ECO:0000313" key="5">
    <source>
        <dbReference type="Proteomes" id="UP001501612"/>
    </source>
</evidence>
<evidence type="ECO:0000259" key="3">
    <source>
        <dbReference type="Pfam" id="PF01425"/>
    </source>
</evidence>
<dbReference type="Proteomes" id="UP001501612">
    <property type="component" value="Unassembled WGS sequence"/>
</dbReference>
<comment type="similarity">
    <text evidence="1">Belongs to the amidase family.</text>
</comment>
<feature type="domain" description="Amidase" evidence="3">
    <location>
        <begin position="25"/>
        <end position="442"/>
    </location>
</feature>
<dbReference type="InterPro" id="IPR036928">
    <property type="entry name" value="AS_sf"/>
</dbReference>
<name>A0ABN2PRK0_9ACTN</name>
<keyword evidence="5" id="KW-1185">Reference proteome</keyword>
<dbReference type="Gene3D" id="3.90.1300.10">
    <property type="entry name" value="Amidase signature (AS) domain"/>
    <property type="match status" value="1"/>
</dbReference>
<gene>
    <name evidence="4" type="primary">gatA_2</name>
    <name evidence="4" type="ORF">GCM10009737_34920</name>
</gene>
<dbReference type="PANTHER" id="PTHR11895">
    <property type="entry name" value="TRANSAMIDASE"/>
    <property type="match status" value="1"/>
</dbReference>
<dbReference type="InterPro" id="IPR023631">
    <property type="entry name" value="Amidase_dom"/>
</dbReference>
<evidence type="ECO:0000256" key="2">
    <source>
        <dbReference type="SAM" id="MobiDB-lite"/>
    </source>
</evidence>
<dbReference type="SUPFAM" id="SSF75304">
    <property type="entry name" value="Amidase signature (AS) enzymes"/>
    <property type="match status" value="1"/>
</dbReference>
<dbReference type="PANTHER" id="PTHR11895:SF7">
    <property type="entry name" value="GLUTAMYL-TRNA(GLN) AMIDOTRANSFERASE SUBUNIT A, MITOCHONDRIAL"/>
    <property type="match status" value="1"/>
</dbReference>
<proteinExistence type="inferred from homology"/>
<accession>A0ABN2PRK0</accession>
<comment type="caution">
    <text evidence="4">The sequence shown here is derived from an EMBL/GenBank/DDBJ whole genome shotgun (WGS) entry which is preliminary data.</text>
</comment>
<dbReference type="InterPro" id="IPR020556">
    <property type="entry name" value="Amidase_CS"/>
</dbReference>
<feature type="region of interest" description="Disordered" evidence="2">
    <location>
        <begin position="133"/>
        <end position="158"/>
    </location>
</feature>
<organism evidence="4 5">
    <name type="scientific">Nocardioides lentus</name>
    <dbReference type="NCBI Taxonomy" id="338077"/>
    <lineage>
        <taxon>Bacteria</taxon>
        <taxon>Bacillati</taxon>
        <taxon>Actinomycetota</taxon>
        <taxon>Actinomycetes</taxon>
        <taxon>Propionibacteriales</taxon>
        <taxon>Nocardioidaceae</taxon>
        <taxon>Nocardioides</taxon>
    </lineage>
</organism>
<dbReference type="InterPro" id="IPR000120">
    <property type="entry name" value="Amidase"/>
</dbReference>
<dbReference type="EMBL" id="BAAAMY010000014">
    <property type="protein sequence ID" value="GAA1930038.1"/>
    <property type="molecule type" value="Genomic_DNA"/>
</dbReference>
<evidence type="ECO:0000256" key="1">
    <source>
        <dbReference type="ARBA" id="ARBA00009199"/>
    </source>
</evidence>
<dbReference type="Pfam" id="PF01425">
    <property type="entry name" value="Amidase"/>
    <property type="match status" value="1"/>
</dbReference>
<protein>
    <submittedName>
        <fullName evidence="4">Asp-tRNA(Asn)/Glu-tRNA(Gln) amidotransferase subunit GatA</fullName>
    </submittedName>
</protein>
<dbReference type="PROSITE" id="PS00571">
    <property type="entry name" value="AMIDASES"/>
    <property type="match status" value="1"/>
</dbReference>
<evidence type="ECO:0000313" key="4">
    <source>
        <dbReference type="EMBL" id="GAA1930038.1"/>
    </source>
</evidence>
<reference evidence="4 5" key="1">
    <citation type="journal article" date="2019" name="Int. J. Syst. Evol. Microbiol.">
        <title>The Global Catalogue of Microorganisms (GCM) 10K type strain sequencing project: providing services to taxonomists for standard genome sequencing and annotation.</title>
        <authorList>
            <consortium name="The Broad Institute Genomics Platform"/>
            <consortium name="The Broad Institute Genome Sequencing Center for Infectious Disease"/>
            <person name="Wu L."/>
            <person name="Ma J."/>
        </authorList>
    </citation>
    <scope>NUCLEOTIDE SEQUENCE [LARGE SCALE GENOMIC DNA]</scope>
    <source>
        <strain evidence="4 5">JCM 14046</strain>
    </source>
</reference>
<sequence length="454" mass="46306">MPDLTRTSAGRLAAAVRRGETTAVEVAEAHLRAVAASDGDLHAFVDLDAERVLAGASAVDARRSAGHRLGPLAGVPVSVKDNVDVAGEVTACCSPAAGVVPAVRDARVVAALRAADAVLLGRTNMDELAMGASTRTSRALATRNPHDRRRSPGGSSGGAAVCVAAGMATLAVGTDTGGSVREPASQCGVVGMAPSPGLVPLDGVVPFAPRLDRVGPLGRSVADVRRLLHVLAGSPGPGGLPRPRDVRSLRVGILDELSGQVNQPGVLRCFDGVLDVLVDLGVDVVRVLVPEGPRGLAAYMSLTSAACVPVLEPWVATGRAGEEVVRRVALGRELLGTVAGQAELDRAEGVRRRLRLQVARALQHCDVLLSPTMPTTAPLLFGELSAEELADPMAAPYTDCWTVVANLTGLPALSVPAGPSRTDGMPVGVMLTGAAGSDATLLRLGASVEAALAR</sequence>